<dbReference type="EMBL" id="KV922753">
    <property type="protein sequence ID" value="PIN98821.1"/>
    <property type="molecule type" value="Genomic_DNA"/>
</dbReference>
<dbReference type="AlphaFoldDB" id="A0A2G9P660"/>
<organism evidence="1">
    <name type="scientific">Aquarana catesbeiana</name>
    <name type="common">American bullfrog</name>
    <name type="synonym">Rana catesbeiana</name>
    <dbReference type="NCBI Taxonomy" id="8400"/>
    <lineage>
        <taxon>Eukaryota</taxon>
        <taxon>Metazoa</taxon>
        <taxon>Chordata</taxon>
        <taxon>Craniata</taxon>
        <taxon>Vertebrata</taxon>
        <taxon>Euteleostomi</taxon>
        <taxon>Amphibia</taxon>
        <taxon>Batrachia</taxon>
        <taxon>Anura</taxon>
        <taxon>Neobatrachia</taxon>
        <taxon>Ranoidea</taxon>
        <taxon>Ranidae</taxon>
        <taxon>Aquarana</taxon>
    </lineage>
</organism>
<evidence type="ECO:0000313" key="1">
    <source>
        <dbReference type="EMBL" id="PIN98821.1"/>
    </source>
</evidence>
<protein>
    <submittedName>
        <fullName evidence="1">Uncharacterized protein</fullName>
    </submittedName>
</protein>
<gene>
    <name evidence="1" type="ORF">AB205_0121400</name>
</gene>
<name>A0A2G9P660_AQUCT</name>
<proteinExistence type="predicted"/>
<reference evidence="1" key="1">
    <citation type="submission" date="2017-08" db="EMBL/GenBank/DDBJ databases">
        <title>Assembly of the North American Bullfrog Genome.</title>
        <authorList>
            <person name="Warren R.L."/>
            <person name="Vandervalk B.P."/>
            <person name="Kucuk E."/>
            <person name="Birol I."/>
            <person name="Helbing C."/>
            <person name="Pandoh P."/>
            <person name="Behsaz B."/>
            <person name="Mohamadi H."/>
            <person name="Chu J."/>
            <person name="Jackman S."/>
            <person name="Hammond S.A."/>
            <person name="Veldhoen N."/>
            <person name="Kirk H."/>
            <person name="Zhao Y."/>
            <person name="Coope R."/>
            <person name="Pleasance S."/>
            <person name="Moore R."/>
            <person name="Holt R."/>
        </authorList>
    </citation>
    <scope>NUCLEOTIDE SEQUENCE</scope>
    <source>
        <strain evidence="1">Bruno</strain>
        <tissue evidence="1">Liver</tissue>
    </source>
</reference>
<sequence length="41" mass="4796">MIGNSRRVYTLLKLHGSVRASTLKAWIGPMRRTKKERSPWL</sequence>
<accession>A0A2G9P660</accession>